<protein>
    <submittedName>
        <fullName evidence="1">Uncharacterized protein MANES_13G136000</fullName>
    </submittedName>
</protein>
<dbReference type="AlphaFoldDB" id="A0A2P2IW86"/>
<sequence length="71" mass="8342">MDPTDFSSNLYCIHSYTTMCHFLPLKVPFSVFVNSTIPDPENPRTNFKKVQNFRPNRCQRKTQKCLPETQC</sequence>
<evidence type="ECO:0000313" key="1">
    <source>
        <dbReference type="EMBL" id="MBW85467.1"/>
    </source>
</evidence>
<reference evidence="1" key="1">
    <citation type="submission" date="2018-02" db="EMBL/GenBank/DDBJ databases">
        <title>Rhizophora mucronata_Transcriptome.</title>
        <authorList>
            <person name="Meera S.P."/>
            <person name="Sreeshan A."/>
            <person name="Augustine A."/>
        </authorList>
    </citation>
    <scope>NUCLEOTIDE SEQUENCE</scope>
    <source>
        <tissue evidence="1">Leaf</tissue>
    </source>
</reference>
<name>A0A2P2IW86_RHIMU</name>
<organism evidence="1">
    <name type="scientific">Rhizophora mucronata</name>
    <name type="common">Asiatic mangrove</name>
    <dbReference type="NCBI Taxonomy" id="61149"/>
    <lineage>
        <taxon>Eukaryota</taxon>
        <taxon>Viridiplantae</taxon>
        <taxon>Streptophyta</taxon>
        <taxon>Embryophyta</taxon>
        <taxon>Tracheophyta</taxon>
        <taxon>Spermatophyta</taxon>
        <taxon>Magnoliopsida</taxon>
        <taxon>eudicotyledons</taxon>
        <taxon>Gunneridae</taxon>
        <taxon>Pentapetalae</taxon>
        <taxon>rosids</taxon>
        <taxon>fabids</taxon>
        <taxon>Malpighiales</taxon>
        <taxon>Rhizophoraceae</taxon>
        <taxon>Rhizophora</taxon>
    </lineage>
</organism>
<dbReference type="EMBL" id="GGEC01004984">
    <property type="protein sequence ID" value="MBW85467.1"/>
    <property type="molecule type" value="Transcribed_RNA"/>
</dbReference>
<proteinExistence type="predicted"/>
<accession>A0A2P2IW86</accession>